<dbReference type="InterPro" id="IPR003400">
    <property type="entry name" value="ExbD"/>
</dbReference>
<evidence type="ECO:0000313" key="9">
    <source>
        <dbReference type="EMBL" id="MFD1881864.1"/>
    </source>
</evidence>
<organism evidence="9 10">
    <name type="scientific">Paracoccus pacificus</name>
    <dbReference type="NCBI Taxonomy" id="1463598"/>
    <lineage>
        <taxon>Bacteria</taxon>
        <taxon>Pseudomonadati</taxon>
        <taxon>Pseudomonadota</taxon>
        <taxon>Alphaproteobacteria</taxon>
        <taxon>Rhodobacterales</taxon>
        <taxon>Paracoccaceae</taxon>
        <taxon>Paracoccus</taxon>
    </lineage>
</organism>
<comment type="caution">
    <text evidence="9">The sequence shown here is derived from an EMBL/GenBank/DDBJ whole genome shotgun (WGS) entry which is preliminary data.</text>
</comment>
<evidence type="ECO:0000256" key="4">
    <source>
        <dbReference type="ARBA" id="ARBA00022692"/>
    </source>
</evidence>
<sequence length="135" mass="14817">MTISLPPPRPRIHIDVSLAIVNIVLLLIFFFLVTGQTQPIELGKVELSQTSELPLDKLPKPLLLVSTEGDWLLDGQPISPDLLGVALDALPQPVTLNILMNRDAPAEMLVDVLNRPELAGRDLRVVTLRFRDGGT</sequence>
<feature type="transmembrane region" description="Helical" evidence="8">
    <location>
        <begin position="12"/>
        <end position="33"/>
    </location>
</feature>
<accession>A0ABW4R7D9</accession>
<protein>
    <submittedName>
        <fullName evidence="9">ExbD/TolR family protein</fullName>
    </submittedName>
</protein>
<evidence type="ECO:0000256" key="5">
    <source>
        <dbReference type="ARBA" id="ARBA00022989"/>
    </source>
</evidence>
<evidence type="ECO:0000256" key="7">
    <source>
        <dbReference type="RuleBase" id="RU003879"/>
    </source>
</evidence>
<keyword evidence="6 8" id="KW-0472">Membrane</keyword>
<keyword evidence="7" id="KW-0813">Transport</keyword>
<dbReference type="Pfam" id="PF02472">
    <property type="entry name" value="ExbD"/>
    <property type="match status" value="1"/>
</dbReference>
<keyword evidence="3" id="KW-1003">Cell membrane</keyword>
<reference evidence="10" key="1">
    <citation type="journal article" date="2019" name="Int. J. Syst. Evol. Microbiol.">
        <title>The Global Catalogue of Microorganisms (GCM) 10K type strain sequencing project: providing services to taxonomists for standard genome sequencing and annotation.</title>
        <authorList>
            <consortium name="The Broad Institute Genomics Platform"/>
            <consortium name="The Broad Institute Genome Sequencing Center for Infectious Disease"/>
            <person name="Wu L."/>
            <person name="Ma J."/>
        </authorList>
    </citation>
    <scope>NUCLEOTIDE SEQUENCE [LARGE SCALE GENOMIC DNA]</scope>
    <source>
        <strain evidence="10">CCUG 56029</strain>
    </source>
</reference>
<evidence type="ECO:0000256" key="1">
    <source>
        <dbReference type="ARBA" id="ARBA00004162"/>
    </source>
</evidence>
<dbReference type="EMBL" id="JBHUEN010000021">
    <property type="protein sequence ID" value="MFD1881864.1"/>
    <property type="molecule type" value="Genomic_DNA"/>
</dbReference>
<evidence type="ECO:0000256" key="3">
    <source>
        <dbReference type="ARBA" id="ARBA00022475"/>
    </source>
</evidence>
<name>A0ABW4R7D9_9RHOB</name>
<evidence type="ECO:0000256" key="2">
    <source>
        <dbReference type="ARBA" id="ARBA00005811"/>
    </source>
</evidence>
<dbReference type="Proteomes" id="UP001597213">
    <property type="component" value="Unassembled WGS sequence"/>
</dbReference>
<evidence type="ECO:0000313" key="10">
    <source>
        <dbReference type="Proteomes" id="UP001597213"/>
    </source>
</evidence>
<gene>
    <name evidence="9" type="ORF">ACFSCT_09065</name>
</gene>
<evidence type="ECO:0000256" key="6">
    <source>
        <dbReference type="ARBA" id="ARBA00023136"/>
    </source>
</evidence>
<keyword evidence="5 8" id="KW-1133">Transmembrane helix</keyword>
<keyword evidence="7" id="KW-0653">Protein transport</keyword>
<dbReference type="RefSeq" id="WP_379142073.1">
    <property type="nucleotide sequence ID" value="NZ_JBHUEN010000021.1"/>
</dbReference>
<evidence type="ECO:0000256" key="8">
    <source>
        <dbReference type="SAM" id="Phobius"/>
    </source>
</evidence>
<comment type="subcellular location">
    <subcellularLocation>
        <location evidence="1">Cell membrane</location>
        <topology evidence="1">Single-pass membrane protein</topology>
    </subcellularLocation>
    <subcellularLocation>
        <location evidence="7">Cell membrane</location>
        <topology evidence="7">Single-pass type II membrane protein</topology>
    </subcellularLocation>
</comment>
<keyword evidence="4 7" id="KW-0812">Transmembrane</keyword>
<comment type="similarity">
    <text evidence="2 7">Belongs to the ExbD/TolR family.</text>
</comment>
<keyword evidence="10" id="KW-1185">Reference proteome</keyword>
<proteinExistence type="inferred from homology"/>